<evidence type="ECO:0008006" key="3">
    <source>
        <dbReference type="Google" id="ProtNLM"/>
    </source>
</evidence>
<reference evidence="1 2" key="1">
    <citation type="journal article" date="2003" name="Proc. Natl. Acad. Sci. U.S.A.">
        <title>Complete genome sequence of the marine planctomycete Pirellula sp. strain 1.</title>
        <authorList>
            <person name="Gloeckner F.O."/>
            <person name="Kube M."/>
            <person name="Bauer M."/>
            <person name="Teeling H."/>
            <person name="Lombardot T."/>
            <person name="Ludwig W."/>
            <person name="Gade D."/>
            <person name="Beck A."/>
            <person name="Borzym K."/>
            <person name="Heitmann K."/>
            <person name="Rabus R."/>
            <person name="Schlesner H."/>
            <person name="Amann R."/>
            <person name="Reinhardt R."/>
        </authorList>
    </citation>
    <scope>NUCLEOTIDE SEQUENCE [LARGE SCALE GENOMIC DNA]</scope>
    <source>
        <strain evidence="2">DSM 10527 / NCIMB 13988 / SH1</strain>
    </source>
</reference>
<dbReference type="AlphaFoldDB" id="Q7UHL2"/>
<dbReference type="Proteomes" id="UP000001025">
    <property type="component" value="Chromosome"/>
</dbReference>
<keyword evidence="2" id="KW-1185">Reference proteome</keyword>
<dbReference type="Pfam" id="PF07394">
    <property type="entry name" value="DUF1501"/>
    <property type="match status" value="1"/>
</dbReference>
<dbReference type="EnsemblBacteria" id="CAD77958">
    <property type="protein sequence ID" value="CAD77958"/>
    <property type="gene ID" value="RB13126"/>
</dbReference>
<gene>
    <name evidence="1" type="ordered locus">RB13126</name>
</gene>
<organism evidence="1 2">
    <name type="scientific">Rhodopirellula baltica (strain DSM 10527 / NCIMB 13988 / SH1)</name>
    <dbReference type="NCBI Taxonomy" id="243090"/>
    <lineage>
        <taxon>Bacteria</taxon>
        <taxon>Pseudomonadati</taxon>
        <taxon>Planctomycetota</taxon>
        <taxon>Planctomycetia</taxon>
        <taxon>Pirellulales</taxon>
        <taxon>Pirellulaceae</taxon>
        <taxon>Rhodopirellula</taxon>
    </lineage>
</organism>
<proteinExistence type="predicted"/>
<dbReference type="InterPro" id="IPR010869">
    <property type="entry name" value="DUF1501"/>
</dbReference>
<dbReference type="Gene3D" id="3.40.720.10">
    <property type="entry name" value="Alkaline Phosphatase, subunit A"/>
    <property type="match status" value="1"/>
</dbReference>
<dbReference type="eggNOG" id="COG4102">
    <property type="taxonomic scope" value="Bacteria"/>
</dbReference>
<protein>
    <recommendedName>
        <fullName evidence="3">Sulfatase</fullName>
    </recommendedName>
</protein>
<dbReference type="HOGENOM" id="CLU_035908_0_0_0"/>
<dbReference type="PANTHER" id="PTHR43737:SF1">
    <property type="entry name" value="DUF1501 DOMAIN-CONTAINING PROTEIN"/>
    <property type="match status" value="1"/>
</dbReference>
<dbReference type="PATRIC" id="fig|243090.15.peg.6358"/>
<dbReference type="KEGG" id="rba:RB13126"/>
<name>Q7UHL2_RHOBA</name>
<dbReference type="PANTHER" id="PTHR43737">
    <property type="entry name" value="BLL7424 PROTEIN"/>
    <property type="match status" value="1"/>
</dbReference>
<evidence type="ECO:0000313" key="1">
    <source>
        <dbReference type="EMBL" id="CAD77958.1"/>
    </source>
</evidence>
<dbReference type="STRING" id="243090.RB13126"/>
<accession>Q7UHL2</accession>
<sequence length="502" mass="55574">MDPNRFRTTDSELDCSVGNHRVPAGTAPLMHAAMNTHTMNQIHMQTRRSFLANAGGGMGMLACASLAQADSGANVHQPHFAPRAKRVIWLFMHGGPSHVDLFDPKPALTKYSGQPLPESFGNVMTRRDVKKNPLLAPIRRFRPRGQSGLEISDFLPHMSEHADDLCVIRSMHGDSVNHPQSVYQMNTGSILMGNPSVGSWVAYGLGSENQNMPAFVVLPDPGGGLKGGPPAWGNGYLPASYQGVTMRPGNSPILDLQPQPGVTETQQRLDLSLIQKLNQRHLQQRDFDDRLNARVKAYELAFRMQSEAPELVDIQQETHQTKQMYGIDQKETREFGERCLLARRMLESGVRFVQLYSGDTNGWDAHANVEKNHTEYCKRTDKPIAGLLQDLKQRGLMEDTLVIWGGEFGRMPMSEQGKGRDHNPWGYSVWLAGAGIHGGRAFGATDEIGLRAVTDKVSVNNFHATLLHLLGMDHYDLTYFHNGLDKRLTGPDEAEAVEGILG</sequence>
<dbReference type="OrthoDB" id="127333at2"/>
<evidence type="ECO:0000313" key="2">
    <source>
        <dbReference type="Proteomes" id="UP000001025"/>
    </source>
</evidence>
<dbReference type="SUPFAM" id="SSF53649">
    <property type="entry name" value="Alkaline phosphatase-like"/>
    <property type="match status" value="1"/>
</dbReference>
<dbReference type="InterPro" id="IPR017850">
    <property type="entry name" value="Alkaline_phosphatase_core_sf"/>
</dbReference>
<dbReference type="EMBL" id="BX294156">
    <property type="protein sequence ID" value="CAD77958.1"/>
    <property type="molecule type" value="Genomic_DNA"/>
</dbReference>
<dbReference type="InParanoid" id="Q7UHL2"/>